<gene>
    <name evidence="3" type="ORF">EJP69_11255</name>
</gene>
<dbReference type="EMBL" id="RXOE01000002">
    <property type="protein sequence ID" value="RTQ34967.1"/>
    <property type="molecule type" value="Genomic_DNA"/>
</dbReference>
<proteinExistence type="predicted"/>
<dbReference type="Proteomes" id="UP000267418">
    <property type="component" value="Unassembled WGS sequence"/>
</dbReference>
<organism evidence="3 4">
    <name type="scientific">Variovorax gossypii</name>
    <dbReference type="NCBI Taxonomy" id="1679495"/>
    <lineage>
        <taxon>Bacteria</taxon>
        <taxon>Pseudomonadati</taxon>
        <taxon>Pseudomonadota</taxon>
        <taxon>Betaproteobacteria</taxon>
        <taxon>Burkholderiales</taxon>
        <taxon>Comamonadaceae</taxon>
        <taxon>Variovorax</taxon>
    </lineage>
</organism>
<dbReference type="Pfam" id="PF04434">
    <property type="entry name" value="SWIM"/>
    <property type="match status" value="2"/>
</dbReference>
<keyword evidence="1" id="KW-0862">Zinc</keyword>
<keyword evidence="1" id="KW-0479">Metal-binding</keyword>
<evidence type="ECO:0000313" key="3">
    <source>
        <dbReference type="EMBL" id="RTQ34967.1"/>
    </source>
</evidence>
<dbReference type="RefSeq" id="WP_126470111.1">
    <property type="nucleotide sequence ID" value="NZ_RXOE01000002.1"/>
</dbReference>
<evidence type="ECO:0000259" key="2">
    <source>
        <dbReference type="PROSITE" id="PS50966"/>
    </source>
</evidence>
<name>A0A3S0H1K2_9BURK</name>
<dbReference type="GO" id="GO:0008270">
    <property type="term" value="F:zinc ion binding"/>
    <property type="evidence" value="ECO:0007669"/>
    <property type="project" value="UniProtKB-KW"/>
</dbReference>
<sequence>MSGDIAALRADLLELTPEALTALANAGFVKRAQKDVAAGLLPTLETGADGTVQAQFDDGVRTSLPPGRTLRDAQCSCPASGMCRHRVMLVLAYQARAASAAAPEETSAEPEGAWNPAQFDDAVLAASLAPSVLEQANKLAAARPVVGVQAWRSASAPPVARLPMCSVRFFSRSSLVHARCDCKQGSGCAHVVIAVWAFRQAGALAPGSAEVMVEVQPNASANGDAGDAVPQPSSVMQGEAALALRAQVDALLLSLWLDGSSQPAMALAARFEAVRDQVRAQGWSWVDDALDELWQLLQAQQARSSRFEPLRLLRVLTELWARLQAATHAGRPQQPGSARAALPASQILGIGVKGEVALDHLRLVSLGAELWSDESAEGASILFADPDTQNVTVLERHWSREGDAAAGGAAPNLMNRRVAGFPLRQLASGQVITKTATRRANGLVDITAGARQTGVLPLSPKSWDDLVAPLRQDSVAALVAHLREAQPDFVRPRQAASGSSAGASGQLHVVAFERMEVASCHWDAAAQVLHARLGQAAPEDSATDEAGTDDDDQCLHLALPHRAVSPGAVDALARTLAGEHGPLRAVAGTVHLQGDRAVMQPLALLTAQRAVVLQVEAAAPQPLGLQSDTEEAPALNALAGDTLELLSLWLRQGLRHQSGGALSRAQAQVLRLKQAGLGKSSTLLAAVLENMRSSQRPALVAQLAMLGLLMQGVAQSASA</sequence>
<dbReference type="OrthoDB" id="242553at2"/>
<keyword evidence="4" id="KW-1185">Reference proteome</keyword>
<keyword evidence="1" id="KW-0863">Zinc-finger</keyword>
<feature type="domain" description="SWIM-type" evidence="2">
    <location>
        <begin position="165"/>
        <end position="199"/>
    </location>
</feature>
<evidence type="ECO:0000313" key="4">
    <source>
        <dbReference type="Proteomes" id="UP000267418"/>
    </source>
</evidence>
<feature type="domain" description="SWIM-type" evidence="2">
    <location>
        <begin position="60"/>
        <end position="94"/>
    </location>
</feature>
<dbReference type="AlphaFoldDB" id="A0A3S0H1K2"/>
<comment type="caution">
    <text evidence="3">The sequence shown here is derived from an EMBL/GenBank/DDBJ whole genome shotgun (WGS) entry which is preliminary data.</text>
</comment>
<accession>A0A3S0H1K2</accession>
<dbReference type="InterPro" id="IPR007527">
    <property type="entry name" value="Znf_SWIM"/>
</dbReference>
<reference evidence="3 4" key="1">
    <citation type="submission" date="2018-12" db="EMBL/GenBank/DDBJ databases">
        <title>The genome of Variovorax gossypii DSM 100435.</title>
        <authorList>
            <person name="Gao J."/>
            <person name="Sun J."/>
        </authorList>
    </citation>
    <scope>NUCLEOTIDE SEQUENCE [LARGE SCALE GENOMIC DNA]</scope>
    <source>
        <strain evidence="3 4">DSM 100435</strain>
    </source>
</reference>
<evidence type="ECO:0000256" key="1">
    <source>
        <dbReference type="PROSITE-ProRule" id="PRU00325"/>
    </source>
</evidence>
<dbReference type="PROSITE" id="PS50966">
    <property type="entry name" value="ZF_SWIM"/>
    <property type="match status" value="2"/>
</dbReference>
<protein>
    <recommendedName>
        <fullName evidence="2">SWIM-type domain-containing protein</fullName>
    </recommendedName>
</protein>